<sequence>MSNDNLSLQNDDSDAAGFFQKIINILFGNNDPDREKKRLLKDIRKELKKHSKYFKLRGDSVQPSLAKMFHEIYQVVGPAQVFLENINKSGVLKKAFIVNFMNEKQLELLDNLSEESLRIRGESIEIKELVPMVKEELVQLFSLFDMNLVKNINILYTNLLFFQDFINYDYFFLLKKFDSGMPEREFQYIPKFDEISGEYILEDLKDFNVLLPLIDDSVDWETIFKILKTYRNIDIISLPGWKKVLQRKKDFQKSGFLDLLIKHLDEDPYYSVKISKSQQEIVEPYLNEIRKKAEETMKGIMNEKKARKIDSLLMAVFNRTDIFRTKYYTEKANLTFQKKVMGGFIYVEPINCLKAYFLDYFKTHTRKVVDLLLIQGKWTTNLLSQQFSETFHELMALSDELLAFDESISDDGPYGSRIKKSIRTADRDSLAMNALVTTLEDVNNQARDILNRSANGLINIGKNLKNALSDYKRNTGEVVVNWKELEAHADFSIEQEISKHYKQIYYLVQLLQGYVKNVDGQ</sequence>
<organism evidence="1 2">
    <name type="scientific">Spirochaeta isovalerica</name>
    <dbReference type="NCBI Taxonomy" id="150"/>
    <lineage>
        <taxon>Bacteria</taxon>
        <taxon>Pseudomonadati</taxon>
        <taxon>Spirochaetota</taxon>
        <taxon>Spirochaetia</taxon>
        <taxon>Spirochaetales</taxon>
        <taxon>Spirochaetaceae</taxon>
        <taxon>Spirochaeta</taxon>
    </lineage>
</organism>
<dbReference type="InterPro" id="IPR035196">
    <property type="entry name" value="DUF5312"/>
</dbReference>
<evidence type="ECO:0000313" key="2">
    <source>
        <dbReference type="Proteomes" id="UP000587760"/>
    </source>
</evidence>
<dbReference type="AlphaFoldDB" id="A0A841RCY5"/>
<protein>
    <submittedName>
        <fullName evidence="1">Uncharacterized protein</fullName>
    </submittedName>
</protein>
<evidence type="ECO:0000313" key="1">
    <source>
        <dbReference type="EMBL" id="MBB6481097.1"/>
    </source>
</evidence>
<dbReference type="RefSeq" id="WP_184747342.1">
    <property type="nucleotide sequence ID" value="NZ_JACHGJ010000005.1"/>
</dbReference>
<gene>
    <name evidence="1" type="ORF">HNR50_002770</name>
</gene>
<name>A0A841RCY5_9SPIO</name>
<accession>A0A841RCY5</accession>
<reference evidence="1 2" key="1">
    <citation type="submission" date="2020-08" db="EMBL/GenBank/DDBJ databases">
        <title>Genomic Encyclopedia of Type Strains, Phase IV (KMG-IV): sequencing the most valuable type-strain genomes for metagenomic binning, comparative biology and taxonomic classification.</title>
        <authorList>
            <person name="Goeker M."/>
        </authorList>
    </citation>
    <scope>NUCLEOTIDE SEQUENCE [LARGE SCALE GENOMIC DNA]</scope>
    <source>
        <strain evidence="1 2">DSM 2461</strain>
    </source>
</reference>
<keyword evidence="2" id="KW-1185">Reference proteome</keyword>
<dbReference type="Pfam" id="PF17239">
    <property type="entry name" value="DUF5312"/>
    <property type="match status" value="1"/>
</dbReference>
<proteinExistence type="predicted"/>
<dbReference type="EMBL" id="JACHGJ010000005">
    <property type="protein sequence ID" value="MBB6481097.1"/>
    <property type="molecule type" value="Genomic_DNA"/>
</dbReference>
<comment type="caution">
    <text evidence="1">The sequence shown here is derived from an EMBL/GenBank/DDBJ whole genome shotgun (WGS) entry which is preliminary data.</text>
</comment>
<dbReference type="Proteomes" id="UP000587760">
    <property type="component" value="Unassembled WGS sequence"/>
</dbReference>